<dbReference type="PANTHER" id="PTHR22916">
    <property type="entry name" value="GLYCOSYLTRANSFERASE"/>
    <property type="match status" value="1"/>
</dbReference>
<dbReference type="CDD" id="cd00761">
    <property type="entry name" value="Glyco_tranf_GTA_type"/>
    <property type="match status" value="1"/>
</dbReference>
<dbReference type="EMBL" id="CAFBMT010000034">
    <property type="protein sequence ID" value="CAB4957315.1"/>
    <property type="molecule type" value="Genomic_DNA"/>
</dbReference>
<dbReference type="Gene3D" id="3.90.550.10">
    <property type="entry name" value="Spore Coat Polysaccharide Biosynthesis Protein SpsA, Chain A"/>
    <property type="match status" value="1"/>
</dbReference>
<evidence type="ECO:0000259" key="1">
    <source>
        <dbReference type="Pfam" id="PF00535"/>
    </source>
</evidence>
<evidence type="ECO:0000313" key="2">
    <source>
        <dbReference type="EMBL" id="CAB4364808.1"/>
    </source>
</evidence>
<organism evidence="5">
    <name type="scientific">freshwater metagenome</name>
    <dbReference type="NCBI Taxonomy" id="449393"/>
    <lineage>
        <taxon>unclassified sequences</taxon>
        <taxon>metagenomes</taxon>
        <taxon>ecological metagenomes</taxon>
    </lineage>
</organism>
<dbReference type="EMBL" id="CAFBIY010000226">
    <property type="protein sequence ID" value="CAB4853273.1"/>
    <property type="molecule type" value="Genomic_DNA"/>
</dbReference>
<reference evidence="5" key="1">
    <citation type="submission" date="2020-05" db="EMBL/GenBank/DDBJ databases">
        <authorList>
            <person name="Chiriac C."/>
            <person name="Salcher M."/>
            <person name="Ghai R."/>
            <person name="Kavagutti S V."/>
        </authorList>
    </citation>
    <scope>NUCLEOTIDE SEQUENCE</scope>
</reference>
<gene>
    <name evidence="3" type="ORF">UFOPK2656_03400</name>
    <name evidence="4" type="ORF">UFOPK3267_02800</name>
    <name evidence="5" type="ORF">UFOPK3651_03278</name>
    <name evidence="6" type="ORF">UFOPK3931_01931</name>
    <name evidence="2" type="ORF">UFOPK4189_02570</name>
</gene>
<dbReference type="SUPFAM" id="SSF53448">
    <property type="entry name" value="Nucleotide-diphospho-sugar transferases"/>
    <property type="match status" value="1"/>
</dbReference>
<dbReference type="Pfam" id="PF00535">
    <property type="entry name" value="Glycos_transf_2"/>
    <property type="match status" value="1"/>
</dbReference>
<feature type="domain" description="Glycosyltransferase 2-like" evidence="1">
    <location>
        <begin position="37"/>
        <end position="140"/>
    </location>
</feature>
<dbReference type="InterPro" id="IPR029044">
    <property type="entry name" value="Nucleotide-diphossugar_trans"/>
</dbReference>
<evidence type="ECO:0000313" key="3">
    <source>
        <dbReference type="EMBL" id="CAB4748671.1"/>
    </source>
</evidence>
<dbReference type="AlphaFoldDB" id="A0A6J7KPA9"/>
<dbReference type="InterPro" id="IPR001173">
    <property type="entry name" value="Glyco_trans_2-like"/>
</dbReference>
<name>A0A6J7KPA9_9ZZZZ</name>
<evidence type="ECO:0000313" key="5">
    <source>
        <dbReference type="EMBL" id="CAB4957315.1"/>
    </source>
</evidence>
<evidence type="ECO:0000313" key="4">
    <source>
        <dbReference type="EMBL" id="CAB4853273.1"/>
    </source>
</evidence>
<evidence type="ECO:0000313" key="6">
    <source>
        <dbReference type="EMBL" id="CAB4997893.1"/>
    </source>
</evidence>
<protein>
    <submittedName>
        <fullName evidence="5">Unannotated protein</fullName>
    </submittedName>
</protein>
<dbReference type="PANTHER" id="PTHR22916:SF3">
    <property type="entry name" value="UDP-GLCNAC:BETAGAL BETA-1,3-N-ACETYLGLUCOSAMINYLTRANSFERASE-LIKE PROTEIN 1"/>
    <property type="match status" value="1"/>
</dbReference>
<dbReference type="EMBL" id="CAEZYF010000038">
    <property type="protein sequence ID" value="CAB4748671.1"/>
    <property type="molecule type" value="Genomic_DNA"/>
</dbReference>
<dbReference type="GO" id="GO:0016758">
    <property type="term" value="F:hexosyltransferase activity"/>
    <property type="evidence" value="ECO:0007669"/>
    <property type="project" value="UniProtKB-ARBA"/>
</dbReference>
<accession>A0A6J7KPA9</accession>
<dbReference type="EMBL" id="CAESGF010000018">
    <property type="protein sequence ID" value="CAB4364808.1"/>
    <property type="molecule type" value="Genomic_DNA"/>
</dbReference>
<proteinExistence type="predicted"/>
<sequence length="357" mass="39649">MTPNHRHIPAGTPLGDLLRLVPEVESGADNASVFLSVAVRTQGTRATLADTLTCLAAQTCDDLEVLLYVDTTVDANEAAVRAMLASFDETFRSRVRVERLEAGNRVAPLNRAIESATGRYLAILDDDDLVFANWVEDFLASEAPGRMLRSRAVEQEVHLTTGGVSDLEPVSGFVSPYAERFDMLQHVGVNHSPIHTLAFPLQQLRQWGLRFDPTLPVLEDWDLLLRTAPWTGVIDTGHITALYRKWGHTEASIHKVPKSEWAAASDALLDRLDARPLLLPPGSARQIHQLVNTYEIAIGRAERAEARIEAIERSRVWRATKPVRAALQNPKLRGAVRPALRLVRRMARRSDRPQGNP</sequence>
<dbReference type="EMBL" id="CAFBOL010000054">
    <property type="protein sequence ID" value="CAB4997893.1"/>
    <property type="molecule type" value="Genomic_DNA"/>
</dbReference>